<evidence type="ECO:0000313" key="2">
    <source>
        <dbReference type="Proteomes" id="UP001249394"/>
    </source>
</evidence>
<dbReference type="InterPro" id="IPR045592">
    <property type="entry name" value="DUF6461"/>
</dbReference>
<name>A0ABY9UJI6_STRVL</name>
<organism evidence="1 2">
    <name type="scientific">Streptomyces violaceus</name>
    <name type="common">Streptomyces venezuelae</name>
    <dbReference type="NCBI Taxonomy" id="1936"/>
    <lineage>
        <taxon>Bacteria</taxon>
        <taxon>Bacillati</taxon>
        <taxon>Actinomycetota</taxon>
        <taxon>Actinomycetes</taxon>
        <taxon>Kitasatosporales</taxon>
        <taxon>Streptomycetaceae</taxon>
        <taxon>Streptomyces</taxon>
    </lineage>
</organism>
<gene>
    <name evidence="1" type="ORF">RI060_37730</name>
</gene>
<reference evidence="1 2" key="1">
    <citation type="submission" date="2023-09" db="EMBL/GenBank/DDBJ databases">
        <title>The genome sequence of Streptomyces anthocyanicus.</title>
        <authorList>
            <person name="Mo P."/>
        </authorList>
    </citation>
    <scope>NUCLEOTIDE SEQUENCE [LARGE SCALE GENOMIC DNA]</scope>
    <source>
        <strain evidence="1 2">JCM 4387</strain>
    </source>
</reference>
<sequence>MSDGLQWLIGRDDWTYSVFFARGITPEELALRLGGAPGSVPSPITGREAWAVVMDHRTDDEDLIRIGASDGWSFALEYGVPTGTERLAEISRGGVEVAHLDPQPDHPPKQFAYAKDGVDICSFGIGEEVWRWGQQPDFLLAELVQAGVLDADGEYARSDDEPFGAADRATLAILEARFGLALPHDVEERQLPAFVIR</sequence>
<dbReference type="EMBL" id="CP134213">
    <property type="protein sequence ID" value="WND22748.1"/>
    <property type="molecule type" value="Genomic_DNA"/>
</dbReference>
<protein>
    <submittedName>
        <fullName evidence="1">DUF6461 domain-containing protein</fullName>
    </submittedName>
</protein>
<keyword evidence="2" id="KW-1185">Reference proteome</keyword>
<proteinExistence type="predicted"/>
<dbReference type="Pfam" id="PF20062">
    <property type="entry name" value="DUF6461"/>
    <property type="match status" value="1"/>
</dbReference>
<evidence type="ECO:0000313" key="1">
    <source>
        <dbReference type="EMBL" id="WND22748.1"/>
    </source>
</evidence>
<dbReference type="Proteomes" id="UP001249394">
    <property type="component" value="Chromosome"/>
</dbReference>
<accession>A0ABY9UJI6</accession>